<comment type="caution">
    <text evidence="13">The sequence shown here is derived from an EMBL/GenBank/DDBJ whole genome shotgun (WGS) entry which is preliminary data.</text>
</comment>
<evidence type="ECO:0000256" key="2">
    <source>
        <dbReference type="ARBA" id="ARBA00013017"/>
    </source>
</evidence>
<evidence type="ECO:0000256" key="3">
    <source>
        <dbReference type="ARBA" id="ARBA00022559"/>
    </source>
</evidence>
<evidence type="ECO:0000256" key="5">
    <source>
        <dbReference type="ARBA" id="ARBA00023002"/>
    </source>
</evidence>
<dbReference type="AlphaFoldDB" id="A0A7W4NP97"/>
<dbReference type="GO" id="GO:0008379">
    <property type="term" value="F:thioredoxin peroxidase activity"/>
    <property type="evidence" value="ECO:0007669"/>
    <property type="project" value="TreeGrafter"/>
</dbReference>
<dbReference type="GO" id="GO:0005737">
    <property type="term" value="C:cytoplasm"/>
    <property type="evidence" value="ECO:0007669"/>
    <property type="project" value="TreeGrafter"/>
</dbReference>
<keyword evidence="3" id="KW-0575">Peroxidase</keyword>
<evidence type="ECO:0000256" key="7">
    <source>
        <dbReference type="ARBA" id="ARBA00023284"/>
    </source>
</evidence>
<organism evidence="13 14">
    <name type="scientific">Gluconacetobacter sacchari</name>
    <dbReference type="NCBI Taxonomy" id="92759"/>
    <lineage>
        <taxon>Bacteria</taxon>
        <taxon>Pseudomonadati</taxon>
        <taxon>Pseudomonadota</taxon>
        <taxon>Alphaproteobacteria</taxon>
        <taxon>Acetobacterales</taxon>
        <taxon>Acetobacteraceae</taxon>
        <taxon>Gluconacetobacter</taxon>
    </lineage>
</organism>
<keyword evidence="7" id="KW-0676">Redox-active center</keyword>
<dbReference type="PANTHER" id="PTHR42801:SF4">
    <property type="entry name" value="AHPC_TSA FAMILY PROTEIN"/>
    <property type="match status" value="1"/>
</dbReference>
<gene>
    <name evidence="13" type="ORF">HLH48_14730</name>
</gene>
<dbReference type="PROSITE" id="PS51352">
    <property type="entry name" value="THIOREDOXIN_2"/>
    <property type="match status" value="1"/>
</dbReference>
<evidence type="ECO:0000256" key="1">
    <source>
        <dbReference type="ARBA" id="ARBA00003330"/>
    </source>
</evidence>
<dbReference type="Proteomes" id="UP000589085">
    <property type="component" value="Unassembled WGS sequence"/>
</dbReference>
<evidence type="ECO:0000256" key="6">
    <source>
        <dbReference type="ARBA" id="ARBA00023157"/>
    </source>
</evidence>
<dbReference type="CDD" id="cd03017">
    <property type="entry name" value="PRX_BCP"/>
    <property type="match status" value="1"/>
</dbReference>
<dbReference type="Pfam" id="PF00578">
    <property type="entry name" value="AhpC-TSA"/>
    <property type="match status" value="1"/>
</dbReference>
<dbReference type="InterPro" id="IPR050924">
    <property type="entry name" value="Peroxiredoxin_BCP/PrxQ"/>
</dbReference>
<dbReference type="PANTHER" id="PTHR42801">
    <property type="entry name" value="THIOREDOXIN-DEPENDENT PEROXIDE REDUCTASE"/>
    <property type="match status" value="1"/>
</dbReference>
<comment type="function">
    <text evidence="1">Thiol-specific peroxidase that catalyzes the reduction of hydrogen peroxide and organic hydroperoxides to water and alcohols, respectively. Plays a role in cell protection against oxidative stress by detoxifying peroxides and as sensor of hydrogen peroxide-mediated signaling events.</text>
</comment>
<dbReference type="Gene3D" id="3.40.30.10">
    <property type="entry name" value="Glutaredoxin"/>
    <property type="match status" value="1"/>
</dbReference>
<accession>A0A7W4NP97</accession>
<evidence type="ECO:0000256" key="8">
    <source>
        <dbReference type="ARBA" id="ARBA00032824"/>
    </source>
</evidence>
<dbReference type="InterPro" id="IPR000866">
    <property type="entry name" value="AhpC/TSA"/>
</dbReference>
<dbReference type="InterPro" id="IPR036249">
    <property type="entry name" value="Thioredoxin-like_sf"/>
</dbReference>
<comment type="similarity">
    <text evidence="9">Belongs to the peroxiredoxin family. BCP/PrxQ subfamily.</text>
</comment>
<evidence type="ECO:0000313" key="14">
    <source>
        <dbReference type="Proteomes" id="UP000589085"/>
    </source>
</evidence>
<evidence type="ECO:0000313" key="13">
    <source>
        <dbReference type="EMBL" id="MBB2161412.1"/>
    </source>
</evidence>
<dbReference type="InterPro" id="IPR013766">
    <property type="entry name" value="Thioredoxin_domain"/>
</dbReference>
<dbReference type="SUPFAM" id="SSF52833">
    <property type="entry name" value="Thioredoxin-like"/>
    <property type="match status" value="1"/>
</dbReference>
<feature type="domain" description="Thioredoxin" evidence="12">
    <location>
        <begin position="38"/>
        <end position="187"/>
    </location>
</feature>
<reference evidence="13 14" key="1">
    <citation type="submission" date="2020-04" db="EMBL/GenBank/DDBJ databases">
        <title>Description of novel Gluconacetobacter.</title>
        <authorList>
            <person name="Sombolestani A."/>
        </authorList>
    </citation>
    <scope>NUCLEOTIDE SEQUENCE [LARGE SCALE GENOMIC DNA]</scope>
    <source>
        <strain evidence="13 14">LMG 19747</strain>
    </source>
</reference>
<keyword evidence="5" id="KW-0560">Oxidoreductase</keyword>
<dbReference type="EMBL" id="JABEQJ010000020">
    <property type="protein sequence ID" value="MBB2161412.1"/>
    <property type="molecule type" value="Genomic_DNA"/>
</dbReference>
<evidence type="ECO:0000256" key="11">
    <source>
        <dbReference type="ARBA" id="ARBA00049091"/>
    </source>
</evidence>
<proteinExistence type="inferred from homology"/>
<protein>
    <recommendedName>
        <fullName evidence="2">thioredoxin-dependent peroxiredoxin</fullName>
        <ecNumber evidence="2">1.11.1.24</ecNumber>
    </recommendedName>
    <alternativeName>
        <fullName evidence="8">Thioredoxin peroxidase</fullName>
    </alternativeName>
    <alternativeName>
        <fullName evidence="10">Thioredoxin-dependent peroxiredoxin Bcp</fullName>
    </alternativeName>
</protein>
<comment type="catalytic activity">
    <reaction evidence="11">
        <text>a hydroperoxide + [thioredoxin]-dithiol = an alcohol + [thioredoxin]-disulfide + H2O</text>
        <dbReference type="Rhea" id="RHEA:62620"/>
        <dbReference type="Rhea" id="RHEA-COMP:10698"/>
        <dbReference type="Rhea" id="RHEA-COMP:10700"/>
        <dbReference type="ChEBI" id="CHEBI:15377"/>
        <dbReference type="ChEBI" id="CHEBI:29950"/>
        <dbReference type="ChEBI" id="CHEBI:30879"/>
        <dbReference type="ChEBI" id="CHEBI:35924"/>
        <dbReference type="ChEBI" id="CHEBI:50058"/>
        <dbReference type="EC" id="1.11.1.24"/>
    </reaction>
</comment>
<evidence type="ECO:0000256" key="10">
    <source>
        <dbReference type="ARBA" id="ARBA00042639"/>
    </source>
</evidence>
<dbReference type="GO" id="GO:0034599">
    <property type="term" value="P:cellular response to oxidative stress"/>
    <property type="evidence" value="ECO:0007669"/>
    <property type="project" value="TreeGrafter"/>
</dbReference>
<dbReference type="GO" id="GO:0045454">
    <property type="term" value="P:cell redox homeostasis"/>
    <property type="evidence" value="ECO:0007669"/>
    <property type="project" value="TreeGrafter"/>
</dbReference>
<sequence length="197" mass="20977">MLRSDILRCATRLGMALPVAMALSYMAVTSLSPARAALPLGSTAPLFDAPASLGGKQFRFSLAEALKKGPVVLYFYPAAFTRGCTIEAHDFADAMDQFQALGATVIGVSMDDIAKLDRFSVSECRSRFPVASDPAGKIASSYDSKMPLLHYANRTSYVIAPNGHILYAYSAMAPEGHISGTLAALRAWKSVAKPAQP</sequence>
<dbReference type="RefSeq" id="WP_182998248.1">
    <property type="nucleotide sequence ID" value="NZ_JABEQJ010000020.1"/>
</dbReference>
<evidence type="ECO:0000256" key="9">
    <source>
        <dbReference type="ARBA" id="ARBA00038489"/>
    </source>
</evidence>
<evidence type="ECO:0000256" key="4">
    <source>
        <dbReference type="ARBA" id="ARBA00022862"/>
    </source>
</evidence>
<name>A0A7W4NP97_9PROT</name>
<dbReference type="EC" id="1.11.1.24" evidence="2"/>
<keyword evidence="4" id="KW-0049">Antioxidant</keyword>
<evidence type="ECO:0000259" key="12">
    <source>
        <dbReference type="PROSITE" id="PS51352"/>
    </source>
</evidence>
<keyword evidence="6" id="KW-1015">Disulfide bond</keyword>